<feature type="transmembrane region" description="Helical" evidence="1">
    <location>
        <begin position="75"/>
        <end position="95"/>
    </location>
</feature>
<dbReference type="AlphaFoldDB" id="W7AA18"/>
<evidence type="ECO:0000313" key="2">
    <source>
        <dbReference type="EMBL" id="EUD68108.1"/>
    </source>
</evidence>
<keyword evidence="1" id="KW-1133">Transmembrane helix</keyword>
<keyword evidence="1" id="KW-0472">Membrane</keyword>
<sequence length="113" mass="13046">MLVPPQFYNGEIVIDLDDTIFDIEAERILHLYRQSLYDFLFENGNAKSRNNTGLGNAISLDRRIRDLKKDRLKKMGYTILSVSILVSCFLLYSAFKEIVQYIRLVGKGLIAQK</sequence>
<dbReference type="OrthoDB" id="384256at2759"/>
<proteinExistence type="predicted"/>
<dbReference type="RefSeq" id="XP_008815545.1">
    <property type="nucleotide sequence ID" value="XM_008817323.1"/>
</dbReference>
<keyword evidence="3" id="KW-1185">Reference proteome</keyword>
<name>W7AA18_9APIC</name>
<reference evidence="2 3" key="1">
    <citation type="submission" date="2013-02" db="EMBL/GenBank/DDBJ databases">
        <title>The Genome Sequence of Plasmodium inui San Antonio 1.</title>
        <authorList>
            <consortium name="The Broad Institute Genome Sequencing Platform"/>
            <consortium name="The Broad Institute Genome Sequencing Center for Infectious Disease"/>
            <person name="Neafsey D."/>
            <person name="Cheeseman I."/>
            <person name="Volkman S."/>
            <person name="Adams J."/>
            <person name="Walker B."/>
            <person name="Young S.K."/>
            <person name="Zeng Q."/>
            <person name="Gargeya S."/>
            <person name="Fitzgerald M."/>
            <person name="Haas B."/>
            <person name="Abouelleil A."/>
            <person name="Alvarado L."/>
            <person name="Arachchi H.M."/>
            <person name="Berlin A.M."/>
            <person name="Chapman S.B."/>
            <person name="Dewar J."/>
            <person name="Goldberg J."/>
            <person name="Griggs A."/>
            <person name="Gujja S."/>
            <person name="Hansen M."/>
            <person name="Howarth C."/>
            <person name="Imamovic A."/>
            <person name="Larimer J."/>
            <person name="McCowan C."/>
            <person name="Murphy C."/>
            <person name="Neiman D."/>
            <person name="Pearson M."/>
            <person name="Priest M."/>
            <person name="Roberts A."/>
            <person name="Saif S."/>
            <person name="Shea T."/>
            <person name="Sisk P."/>
            <person name="Sykes S."/>
            <person name="Wortman J."/>
            <person name="Nusbaum C."/>
            <person name="Birren B."/>
        </authorList>
    </citation>
    <scope>NUCLEOTIDE SEQUENCE [LARGE SCALE GENOMIC DNA]</scope>
    <source>
        <strain evidence="2 3">San Antonio 1</strain>
    </source>
</reference>
<gene>
    <name evidence="2" type="ORF">C922_01720</name>
</gene>
<protein>
    <submittedName>
        <fullName evidence="2">Uncharacterized protein</fullName>
    </submittedName>
</protein>
<keyword evidence="1" id="KW-0812">Transmembrane</keyword>
<organism evidence="2 3">
    <name type="scientific">Plasmodium inui San Antonio 1</name>
    <dbReference type="NCBI Taxonomy" id="1237626"/>
    <lineage>
        <taxon>Eukaryota</taxon>
        <taxon>Sar</taxon>
        <taxon>Alveolata</taxon>
        <taxon>Apicomplexa</taxon>
        <taxon>Aconoidasida</taxon>
        <taxon>Haemosporida</taxon>
        <taxon>Plasmodiidae</taxon>
        <taxon>Plasmodium</taxon>
        <taxon>Plasmodium (Plasmodium)</taxon>
    </lineage>
</organism>
<dbReference type="GeneID" id="20036994"/>
<dbReference type="EMBL" id="KI965464">
    <property type="protein sequence ID" value="EUD68108.1"/>
    <property type="molecule type" value="Genomic_DNA"/>
</dbReference>
<evidence type="ECO:0000256" key="1">
    <source>
        <dbReference type="SAM" id="Phobius"/>
    </source>
</evidence>
<dbReference type="Proteomes" id="UP000030640">
    <property type="component" value="Unassembled WGS sequence"/>
</dbReference>
<accession>W7AA18</accession>
<evidence type="ECO:0000313" key="3">
    <source>
        <dbReference type="Proteomes" id="UP000030640"/>
    </source>
</evidence>
<dbReference type="VEuPathDB" id="PlasmoDB:C922_01720"/>